<dbReference type="OrthoDB" id="9812531at2"/>
<evidence type="ECO:0000259" key="15">
    <source>
        <dbReference type="Pfam" id="PF18075"/>
    </source>
</evidence>
<evidence type="ECO:0000256" key="2">
    <source>
        <dbReference type="ARBA" id="ARBA00004651"/>
    </source>
</evidence>
<evidence type="ECO:0000256" key="13">
    <source>
        <dbReference type="SAM" id="Phobius"/>
    </source>
</evidence>
<feature type="domain" description="ABC3 transporter permease C-terminal" evidence="14">
    <location>
        <begin position="180"/>
        <end position="294"/>
    </location>
</feature>
<reference evidence="17 18" key="2">
    <citation type="journal article" date="2016" name="Genome Announc.">
        <title>Draft Genome Sequence of Erythromycin- and Oxytetracycline-Sensitive Nocardia seriolae Strain U-1 (NBRC 110359).</title>
        <authorList>
            <person name="Imajoh M."/>
            <person name="Sukeda M."/>
            <person name="Shimizu M."/>
            <person name="Yamane J."/>
            <person name="Ohnishi K."/>
            <person name="Oshima S."/>
        </authorList>
    </citation>
    <scope>NUCLEOTIDE SEQUENCE [LARGE SCALE GENOMIC DNA]</scope>
    <source>
        <strain evidence="17 18">U-1</strain>
    </source>
</reference>
<dbReference type="GO" id="GO:0051301">
    <property type="term" value="P:cell division"/>
    <property type="evidence" value="ECO:0007669"/>
    <property type="project" value="UniProtKB-KW"/>
</dbReference>
<gene>
    <name evidence="16" type="ORF">NS506_02542</name>
    <name evidence="17" type="ORF">NSK11_contig00167-0007</name>
</gene>
<evidence type="ECO:0000256" key="12">
    <source>
        <dbReference type="PIRNR" id="PIRNR003097"/>
    </source>
</evidence>
<evidence type="ECO:0000256" key="9">
    <source>
        <dbReference type="ARBA" id="ARBA00022989"/>
    </source>
</evidence>
<dbReference type="Pfam" id="PF18075">
    <property type="entry name" value="FtsX_ECD"/>
    <property type="match status" value="1"/>
</dbReference>
<dbReference type="GO" id="GO:0005886">
    <property type="term" value="C:plasma membrane"/>
    <property type="evidence" value="ECO:0007669"/>
    <property type="project" value="UniProtKB-SubCell"/>
</dbReference>
<dbReference type="EMBL" id="BBYQ01000167">
    <property type="protein sequence ID" value="GAP32591.1"/>
    <property type="molecule type" value="Genomic_DNA"/>
</dbReference>
<keyword evidence="8 13" id="KW-0812">Transmembrane</keyword>
<evidence type="ECO:0000256" key="11">
    <source>
        <dbReference type="ARBA" id="ARBA00023306"/>
    </source>
</evidence>
<comment type="subcellular location">
    <subcellularLocation>
        <location evidence="2">Cell membrane</location>
        <topology evidence="2">Multi-pass membrane protein</topology>
    </subcellularLocation>
</comment>
<feature type="transmembrane region" description="Helical" evidence="13">
    <location>
        <begin position="178"/>
        <end position="202"/>
    </location>
</feature>
<evidence type="ECO:0000313" key="19">
    <source>
        <dbReference type="Proteomes" id="UP000180166"/>
    </source>
</evidence>
<comment type="similarity">
    <text evidence="3 12">Belongs to the ABC-4 integral membrane protein family. FtsX subfamily.</text>
</comment>
<keyword evidence="6 12" id="KW-1003">Cell membrane</keyword>
<keyword evidence="7 12" id="KW-0132">Cell division</keyword>
<dbReference type="InterPro" id="IPR047929">
    <property type="entry name" value="FtsX_actino"/>
</dbReference>
<evidence type="ECO:0000313" key="18">
    <source>
        <dbReference type="Proteomes" id="UP000037179"/>
    </source>
</evidence>
<evidence type="ECO:0000313" key="17">
    <source>
        <dbReference type="EMBL" id="GAP32591.1"/>
    </source>
</evidence>
<keyword evidence="9 13" id="KW-1133">Transmembrane helix</keyword>
<evidence type="ECO:0000256" key="1">
    <source>
        <dbReference type="ARBA" id="ARBA00003552"/>
    </source>
</evidence>
<dbReference type="Proteomes" id="UP000037179">
    <property type="component" value="Unassembled WGS sequence"/>
</dbReference>
<reference evidence="18" key="1">
    <citation type="submission" date="2015-07" db="EMBL/GenBank/DDBJ databases">
        <title>Nocardia seriolae U-1 whole genome shotgun sequence.</title>
        <authorList>
            <person name="Imajoh M."/>
            <person name="Fukumoto Y."/>
            <person name="Sukeda M."/>
            <person name="Yamane J."/>
            <person name="Yamasaki K."/>
            <person name="Shimizu M."/>
            <person name="Ohnishi K."/>
            <person name="Oshima S."/>
        </authorList>
    </citation>
    <scope>NUCLEOTIDE SEQUENCE [LARGE SCALE GENOMIC DNA]</scope>
    <source>
        <strain evidence="18">U-1</strain>
    </source>
</reference>
<dbReference type="InterPro" id="IPR003838">
    <property type="entry name" value="ABC3_permease_C"/>
</dbReference>
<dbReference type="PANTHER" id="PTHR47755">
    <property type="entry name" value="CELL DIVISION PROTEIN FTSX"/>
    <property type="match status" value="1"/>
</dbReference>
<dbReference type="AlphaFoldDB" id="A0A0B8NQV4"/>
<dbReference type="InterPro" id="IPR040690">
    <property type="entry name" value="FtsX_ECD"/>
</dbReference>
<feature type="transmembrane region" description="Helical" evidence="13">
    <location>
        <begin position="20"/>
        <end position="42"/>
    </location>
</feature>
<feature type="transmembrane region" description="Helical" evidence="13">
    <location>
        <begin position="272"/>
        <end position="295"/>
    </location>
</feature>
<comment type="function">
    <text evidence="1">Part of the ABC transporter FtsEX involved in cellular division.</text>
</comment>
<feature type="domain" description="FtsX extracellular" evidence="15">
    <location>
        <begin position="56"/>
        <end position="156"/>
    </location>
</feature>
<dbReference type="KEGG" id="nsr:NS506_02542"/>
<sequence>MRAGFLFSEVFTGLRRNVTMTIAMVLTTAVSLTMLGGGLLAVRMADKIQDYYVQRVEIRLYLDEQVSKTDPDCTGQVCASLMSDLKKHADVASVQFVNSADAVKEVKETTFKDQPGLADEVSKDGLPASFRVKLSDVTKYRTIYDDFSKRPGVMTVLNDMDIVDRLVSFFVGLRNAAFGLAALQALAALLLIANMVQVAALARKTEVGIMRLVGATRWYTQLPFLLEAVLAALVGSVLAVAGLFVAQPLVINRALGSLFNDQVLPRITGDDIAAVAMVVTPIGIGFAALTAYAALRYYVRE</sequence>
<evidence type="ECO:0000256" key="6">
    <source>
        <dbReference type="ARBA" id="ARBA00022475"/>
    </source>
</evidence>
<keyword evidence="11 12" id="KW-0131">Cell cycle</keyword>
<proteinExistence type="inferred from homology"/>
<evidence type="ECO:0000256" key="3">
    <source>
        <dbReference type="ARBA" id="ARBA00007379"/>
    </source>
</evidence>
<dbReference type="PANTHER" id="PTHR47755:SF1">
    <property type="entry name" value="CELL DIVISION PROTEIN FTSX"/>
    <property type="match status" value="1"/>
</dbReference>
<evidence type="ECO:0000256" key="8">
    <source>
        <dbReference type="ARBA" id="ARBA00022692"/>
    </source>
</evidence>
<organism evidence="17 18">
    <name type="scientific">Nocardia seriolae</name>
    <dbReference type="NCBI Taxonomy" id="37332"/>
    <lineage>
        <taxon>Bacteria</taxon>
        <taxon>Bacillati</taxon>
        <taxon>Actinomycetota</taxon>
        <taxon>Actinomycetes</taxon>
        <taxon>Mycobacteriales</taxon>
        <taxon>Nocardiaceae</taxon>
        <taxon>Nocardia</taxon>
    </lineage>
</organism>
<evidence type="ECO:0000313" key="16">
    <source>
        <dbReference type="EMBL" id="APA96606.1"/>
    </source>
</evidence>
<dbReference type="NCBIfam" id="NF038346">
    <property type="entry name" value="FtsX_actino"/>
    <property type="match status" value="1"/>
</dbReference>
<evidence type="ECO:0000256" key="10">
    <source>
        <dbReference type="ARBA" id="ARBA00023136"/>
    </source>
</evidence>
<feature type="transmembrane region" description="Helical" evidence="13">
    <location>
        <begin position="222"/>
        <end position="251"/>
    </location>
</feature>
<reference evidence="16 19" key="3">
    <citation type="submission" date="2016-10" db="EMBL/GenBank/DDBJ databases">
        <title>Genome sequence of Nocardia seriolae strain EM150506, isolated from Anguila japonica.</title>
        <authorList>
            <person name="Han H.-J."/>
        </authorList>
    </citation>
    <scope>NUCLEOTIDE SEQUENCE [LARGE SCALE GENOMIC DNA]</scope>
    <source>
        <strain evidence="16 19">EM150506</strain>
    </source>
</reference>
<evidence type="ECO:0000259" key="14">
    <source>
        <dbReference type="Pfam" id="PF02687"/>
    </source>
</evidence>
<comment type="subunit">
    <text evidence="4">Forms a membrane-associated complex with FtsE.</text>
</comment>
<dbReference type="Gene3D" id="3.30.70.3040">
    <property type="match status" value="1"/>
</dbReference>
<dbReference type="EMBL" id="CP017839">
    <property type="protein sequence ID" value="APA96606.1"/>
    <property type="molecule type" value="Genomic_DNA"/>
</dbReference>
<accession>A0A0B8NQV4</accession>
<keyword evidence="18" id="KW-1185">Reference proteome</keyword>
<evidence type="ECO:0000256" key="4">
    <source>
        <dbReference type="ARBA" id="ARBA00011160"/>
    </source>
</evidence>
<evidence type="ECO:0000256" key="7">
    <source>
        <dbReference type="ARBA" id="ARBA00022618"/>
    </source>
</evidence>
<protein>
    <recommendedName>
        <fullName evidence="5 12">Cell division protein FtsX</fullName>
    </recommendedName>
</protein>
<dbReference type="GeneID" id="93373283"/>
<name>A0A0B8NQV4_9NOCA</name>
<dbReference type="PIRSF" id="PIRSF003097">
    <property type="entry name" value="FtsX"/>
    <property type="match status" value="1"/>
</dbReference>
<keyword evidence="10 12" id="KW-0472">Membrane</keyword>
<dbReference type="RefSeq" id="WP_033090941.1">
    <property type="nucleotide sequence ID" value="NZ_AP017900.1"/>
</dbReference>
<dbReference type="InterPro" id="IPR004513">
    <property type="entry name" value="FtsX"/>
</dbReference>
<dbReference type="Pfam" id="PF02687">
    <property type="entry name" value="FtsX"/>
    <property type="match status" value="1"/>
</dbReference>
<evidence type="ECO:0000256" key="5">
    <source>
        <dbReference type="ARBA" id="ARBA00021907"/>
    </source>
</evidence>
<dbReference type="Proteomes" id="UP000180166">
    <property type="component" value="Chromosome"/>
</dbReference>